<dbReference type="Gene3D" id="3.30.450.40">
    <property type="match status" value="1"/>
</dbReference>
<gene>
    <name evidence="2" type="ORF">PCANC_25318</name>
</gene>
<dbReference type="OrthoDB" id="21225at2759"/>
<evidence type="ECO:0000259" key="1">
    <source>
        <dbReference type="Pfam" id="PF01590"/>
    </source>
</evidence>
<dbReference type="SUPFAM" id="SSF55781">
    <property type="entry name" value="GAF domain-like"/>
    <property type="match status" value="1"/>
</dbReference>
<evidence type="ECO:0000313" key="3">
    <source>
        <dbReference type="Proteomes" id="UP000235388"/>
    </source>
</evidence>
<dbReference type="STRING" id="200324.A0A2N5TKI3"/>
<comment type="caution">
    <text evidence="2">The sequence shown here is derived from an EMBL/GenBank/DDBJ whole genome shotgun (WGS) entry which is preliminary data.</text>
</comment>
<dbReference type="Pfam" id="PF01590">
    <property type="entry name" value="GAF"/>
    <property type="match status" value="1"/>
</dbReference>
<accession>A0A2N5TKI3</accession>
<reference evidence="2 3" key="1">
    <citation type="submission" date="2017-11" db="EMBL/GenBank/DDBJ databases">
        <title>De novo assembly and phasing of dikaryotic genomes from two isolates of Puccinia coronata f. sp. avenae, the causal agent of oat crown rust.</title>
        <authorList>
            <person name="Miller M.E."/>
            <person name="Zhang Y."/>
            <person name="Omidvar V."/>
            <person name="Sperschneider J."/>
            <person name="Schwessinger B."/>
            <person name="Raley C."/>
            <person name="Palmer J.M."/>
            <person name="Garnica D."/>
            <person name="Upadhyaya N."/>
            <person name="Rathjen J."/>
            <person name="Taylor J.M."/>
            <person name="Park R.F."/>
            <person name="Dodds P.N."/>
            <person name="Hirsch C.D."/>
            <person name="Kianian S.F."/>
            <person name="Figueroa M."/>
        </authorList>
    </citation>
    <scope>NUCLEOTIDE SEQUENCE [LARGE SCALE GENOMIC DNA]</scope>
    <source>
        <strain evidence="2">12NC29</strain>
    </source>
</reference>
<proteinExistence type="predicted"/>
<keyword evidence="3" id="KW-1185">Reference proteome</keyword>
<name>A0A2N5TKI3_9BASI</name>
<dbReference type="EMBL" id="PGCJ01000571">
    <property type="protein sequence ID" value="PLW26005.1"/>
    <property type="molecule type" value="Genomic_DNA"/>
</dbReference>
<dbReference type="Proteomes" id="UP000235388">
    <property type="component" value="Unassembled WGS sequence"/>
</dbReference>
<dbReference type="PANTHER" id="PTHR43102">
    <property type="entry name" value="SLR1143 PROTEIN"/>
    <property type="match status" value="1"/>
</dbReference>
<sequence>MAQILASPRGITLPYSSLYNVNLRAASDRAERARPSAYFWDKATHPTPWSVTLSGDEDQDHTRETWLDPDAALSDSEDGSSVRLKRGHSKSRKLLPFTRLRRIAFKVFCSSSPDARARKRNTVTSTEVISRQIKRDESTADKSKTGRGITIFKSWKSRSIASNTRVKKMVVVLKERISASSPREKHPTTWLEYNRMYGSGQIDVCNPPVPLFGLNNTDEDLPEPSSEPPFVFYSAPRPENEPVRQLVVNRLGLLGKASEPTDEGLAEARARIQRGDELIAEGKVPSSLEAQWEGPGSITNDGNDFTIEETRGMISDVRSGKLPPESLEQHPIFRNVVKRCRELFGSALSILSILDDDRQIFLAESGMVEAGMGEMRDVTRDLTFCAHTILGDSKGMTVLDAKKDWRFEKSPLAEAYGVAFYAGVPLLAPNLDGSPEADQNPCPIGTLCIVDFKPRPAFSAEDQKKLIYISEYVRREIEKWFASKIAAKMERLAATQAVWNQELKGMTSSHSDVEDSQEMTVPLDTTSPQATATTYSNLSSGFKKWRSVSSLSTAPPTSPSYSHMTPKPPIHTGPGLFEDFNAAVKPKMRKVFDLATKLVAETLDLSLVYLMAVIPYGDSQNLGQTIIISGHNIPLPVPELDAGLHLRVLEAAEGGLLYQNPSVQESEEAGLQPKINTDGPTDPHVSAMLLKVGAPSLPSTGGFVLAGFTKDPKRVFGAEDVSFMKQFAQQLSVYTKRIPLCSN</sequence>
<protein>
    <recommendedName>
        <fullName evidence="1">GAF domain-containing protein</fullName>
    </recommendedName>
</protein>
<feature type="domain" description="GAF" evidence="1">
    <location>
        <begin position="330"/>
        <end position="464"/>
    </location>
</feature>
<dbReference type="InterPro" id="IPR003018">
    <property type="entry name" value="GAF"/>
</dbReference>
<organism evidence="2 3">
    <name type="scientific">Puccinia coronata f. sp. avenae</name>
    <dbReference type="NCBI Taxonomy" id="200324"/>
    <lineage>
        <taxon>Eukaryota</taxon>
        <taxon>Fungi</taxon>
        <taxon>Dikarya</taxon>
        <taxon>Basidiomycota</taxon>
        <taxon>Pucciniomycotina</taxon>
        <taxon>Pucciniomycetes</taxon>
        <taxon>Pucciniales</taxon>
        <taxon>Pucciniaceae</taxon>
        <taxon>Puccinia</taxon>
    </lineage>
</organism>
<dbReference type="AlphaFoldDB" id="A0A2N5TKI3"/>
<evidence type="ECO:0000313" key="2">
    <source>
        <dbReference type="EMBL" id="PLW26005.1"/>
    </source>
</evidence>
<dbReference type="PANTHER" id="PTHR43102:SF2">
    <property type="entry name" value="GAF DOMAIN-CONTAINING PROTEIN"/>
    <property type="match status" value="1"/>
</dbReference>
<dbReference type="InterPro" id="IPR029016">
    <property type="entry name" value="GAF-like_dom_sf"/>
</dbReference>